<feature type="compositionally biased region" description="Basic and acidic residues" evidence="1">
    <location>
        <begin position="33"/>
        <end position="51"/>
    </location>
</feature>
<organism evidence="2 3">
    <name type="scientific">Ectocarpus siliculosus</name>
    <name type="common">Brown alga</name>
    <name type="synonym">Conferva siliculosa</name>
    <dbReference type="NCBI Taxonomy" id="2880"/>
    <lineage>
        <taxon>Eukaryota</taxon>
        <taxon>Sar</taxon>
        <taxon>Stramenopiles</taxon>
        <taxon>Ochrophyta</taxon>
        <taxon>PX clade</taxon>
        <taxon>Phaeophyceae</taxon>
        <taxon>Ectocarpales</taxon>
        <taxon>Ectocarpaceae</taxon>
        <taxon>Ectocarpus</taxon>
    </lineage>
</organism>
<accession>D7G5M7</accession>
<evidence type="ECO:0000256" key="1">
    <source>
        <dbReference type="SAM" id="MobiDB-lite"/>
    </source>
</evidence>
<protein>
    <submittedName>
        <fullName evidence="2">Uncharacterized protein</fullName>
    </submittedName>
</protein>
<proteinExistence type="predicted"/>
<dbReference type="InParanoid" id="D7G5M7"/>
<sequence>MDVVPLMEGGFVNILVLVSVTNWGLMEKVWEHAEGDSSRDEAVGTPGEEKNFSSCKEKRRNSALARRREEIQLLQGEDEEHGGGRAKASPSLSWGATCCSGISSTRW</sequence>
<name>D7G5M7_ECTSI</name>
<reference evidence="2 3" key="1">
    <citation type="journal article" date="2010" name="Nature">
        <title>The Ectocarpus genome and the independent evolution of multicellularity in brown algae.</title>
        <authorList>
            <person name="Cock J.M."/>
            <person name="Sterck L."/>
            <person name="Rouze P."/>
            <person name="Scornet D."/>
            <person name="Allen A.E."/>
            <person name="Amoutzias G."/>
            <person name="Anthouard V."/>
            <person name="Artiguenave F."/>
            <person name="Aury J.M."/>
            <person name="Badger J.H."/>
            <person name="Beszteri B."/>
            <person name="Billiau K."/>
            <person name="Bonnet E."/>
            <person name="Bothwell J.H."/>
            <person name="Bowler C."/>
            <person name="Boyen C."/>
            <person name="Brownlee C."/>
            <person name="Carrano C.J."/>
            <person name="Charrier B."/>
            <person name="Cho G.Y."/>
            <person name="Coelho S.M."/>
            <person name="Collen J."/>
            <person name="Corre E."/>
            <person name="Da Silva C."/>
            <person name="Delage L."/>
            <person name="Delaroque N."/>
            <person name="Dittami S.M."/>
            <person name="Doulbeau S."/>
            <person name="Elias M."/>
            <person name="Farnham G."/>
            <person name="Gachon C.M."/>
            <person name="Gschloessl B."/>
            <person name="Heesch S."/>
            <person name="Jabbari K."/>
            <person name="Jubin C."/>
            <person name="Kawai H."/>
            <person name="Kimura K."/>
            <person name="Kloareg B."/>
            <person name="Kupper F.C."/>
            <person name="Lang D."/>
            <person name="Le Bail A."/>
            <person name="Leblanc C."/>
            <person name="Lerouge P."/>
            <person name="Lohr M."/>
            <person name="Lopez P.J."/>
            <person name="Martens C."/>
            <person name="Maumus F."/>
            <person name="Michel G."/>
            <person name="Miranda-Saavedra D."/>
            <person name="Morales J."/>
            <person name="Moreau H."/>
            <person name="Motomura T."/>
            <person name="Nagasato C."/>
            <person name="Napoli C.A."/>
            <person name="Nelson D.R."/>
            <person name="Nyvall-Collen P."/>
            <person name="Peters A.F."/>
            <person name="Pommier C."/>
            <person name="Potin P."/>
            <person name="Poulain J."/>
            <person name="Quesneville H."/>
            <person name="Read B."/>
            <person name="Rensing S.A."/>
            <person name="Ritter A."/>
            <person name="Rousvoal S."/>
            <person name="Samanta M."/>
            <person name="Samson G."/>
            <person name="Schroeder D.C."/>
            <person name="Segurens B."/>
            <person name="Strittmatter M."/>
            <person name="Tonon T."/>
            <person name="Tregear J.W."/>
            <person name="Valentin K."/>
            <person name="von Dassow P."/>
            <person name="Yamagishi T."/>
            <person name="Van de Peer Y."/>
            <person name="Wincker P."/>
        </authorList>
    </citation>
    <scope>NUCLEOTIDE SEQUENCE [LARGE SCALE GENOMIC DNA]</scope>
    <source>
        <strain evidence="3">Ec32 / CCAP1310/4</strain>
    </source>
</reference>
<dbReference type="AlphaFoldDB" id="D7G5M7"/>
<feature type="region of interest" description="Disordered" evidence="1">
    <location>
        <begin position="33"/>
        <end position="107"/>
    </location>
</feature>
<evidence type="ECO:0000313" key="2">
    <source>
        <dbReference type="EMBL" id="CBJ33873.1"/>
    </source>
</evidence>
<dbReference type="Proteomes" id="UP000002630">
    <property type="component" value="Unassembled WGS sequence"/>
</dbReference>
<gene>
    <name evidence="2" type="ORF">Esi_0665_0001</name>
</gene>
<keyword evidence="3" id="KW-1185">Reference proteome</keyword>
<dbReference type="EMBL" id="FN649760">
    <property type="protein sequence ID" value="CBJ33873.1"/>
    <property type="molecule type" value="Genomic_DNA"/>
</dbReference>
<feature type="compositionally biased region" description="Polar residues" evidence="1">
    <location>
        <begin position="90"/>
        <end position="107"/>
    </location>
</feature>
<evidence type="ECO:0000313" key="3">
    <source>
        <dbReference type="Proteomes" id="UP000002630"/>
    </source>
</evidence>